<accession>A0ABN8H254</accession>
<feature type="transmembrane region" description="Helical" evidence="1">
    <location>
        <begin position="177"/>
        <end position="198"/>
    </location>
</feature>
<organism evidence="2 3">
    <name type="scientific">Paenibacillus auburnensis</name>
    <dbReference type="NCBI Taxonomy" id="2905649"/>
    <lineage>
        <taxon>Bacteria</taxon>
        <taxon>Bacillati</taxon>
        <taxon>Bacillota</taxon>
        <taxon>Bacilli</taxon>
        <taxon>Bacillales</taxon>
        <taxon>Paenibacillaceae</taxon>
        <taxon>Paenibacillus</taxon>
    </lineage>
</organism>
<feature type="transmembrane region" description="Helical" evidence="1">
    <location>
        <begin position="84"/>
        <end position="103"/>
    </location>
</feature>
<evidence type="ECO:0000256" key="1">
    <source>
        <dbReference type="SAM" id="Phobius"/>
    </source>
</evidence>
<keyword evidence="3" id="KW-1185">Reference proteome</keyword>
<dbReference type="NCBIfam" id="TIGR04370">
    <property type="entry name" value="glyco_rpt_poly"/>
    <property type="match status" value="1"/>
</dbReference>
<name>A0ABN8H254_9BACL</name>
<keyword evidence="1" id="KW-1133">Transmembrane helix</keyword>
<sequence length="299" mass="33899">MVLRIQLSTLGPFAIVLMFPLGVSTYYWIRLIDGDRKFAVKFKTILFSLMAFVVAFFRGQRTDLILIILLPLLYYFYKKRKISILVLSFFGLIILSSVYAIFFKVTTNSLGLNISEAVKGVLSGDLDRNWTYWMSVVNSNFVSNNIMSESFSGYLYTLLTFIPRSIVDFKGYSTETWFVYFMGNNVFYEWGVASLANINWGITLSGLSEGIINAGYIGGVIFSILSGYLLRIMDTMVAKYKYLTSCIPLISLLLSGYTFYNIIVIYLPVVLTLVVLNKRDIIKGSYPSGEKSINNYGDI</sequence>
<keyword evidence="1" id="KW-0812">Transmembrane</keyword>
<evidence type="ECO:0000313" key="2">
    <source>
        <dbReference type="EMBL" id="CAH1225167.1"/>
    </source>
</evidence>
<evidence type="ECO:0008006" key="4">
    <source>
        <dbReference type="Google" id="ProtNLM"/>
    </source>
</evidence>
<gene>
    <name evidence="2" type="ORF">PAECIP111892_05574</name>
</gene>
<keyword evidence="1" id="KW-0472">Membrane</keyword>
<feature type="transmembrane region" description="Helical" evidence="1">
    <location>
        <begin position="38"/>
        <end position="56"/>
    </location>
</feature>
<proteinExistence type="predicted"/>
<feature type="transmembrane region" description="Helical" evidence="1">
    <location>
        <begin position="12"/>
        <end position="29"/>
    </location>
</feature>
<protein>
    <recommendedName>
        <fullName evidence="4">Oligosaccharide repeat unit polymerase</fullName>
    </recommendedName>
</protein>
<evidence type="ECO:0000313" key="3">
    <source>
        <dbReference type="Proteomes" id="UP000838324"/>
    </source>
</evidence>
<comment type="caution">
    <text evidence="2">The sequence shown here is derived from an EMBL/GenBank/DDBJ whole genome shotgun (WGS) entry which is preliminary data.</text>
</comment>
<feature type="transmembrane region" description="Helical" evidence="1">
    <location>
        <begin position="250"/>
        <end position="276"/>
    </location>
</feature>
<dbReference type="EMBL" id="CAKMMG010000016">
    <property type="protein sequence ID" value="CAH1225167.1"/>
    <property type="molecule type" value="Genomic_DNA"/>
</dbReference>
<reference evidence="2" key="1">
    <citation type="submission" date="2022-01" db="EMBL/GenBank/DDBJ databases">
        <authorList>
            <person name="Criscuolo A."/>
        </authorList>
    </citation>
    <scope>NUCLEOTIDE SEQUENCE</scope>
    <source>
        <strain evidence="2">CIP111892</strain>
    </source>
</reference>
<feature type="transmembrane region" description="Helical" evidence="1">
    <location>
        <begin position="210"/>
        <end position="230"/>
    </location>
</feature>
<dbReference type="Proteomes" id="UP000838324">
    <property type="component" value="Unassembled WGS sequence"/>
</dbReference>